<dbReference type="PANTHER" id="PTHR21573">
    <property type="entry name" value="ER MEMBRANE PROTEIN COMPLEX SUBUNIT 1"/>
    <property type="match status" value="1"/>
</dbReference>
<keyword evidence="10" id="KW-0325">Glycoprotein</keyword>
<dbReference type="Gene3D" id="2.130.10.10">
    <property type="entry name" value="YVTN repeat-like/Quinoprotein amine dehydrogenase"/>
    <property type="match status" value="1"/>
</dbReference>
<evidence type="ECO:0000313" key="15">
    <source>
        <dbReference type="Proteomes" id="UP000078561"/>
    </source>
</evidence>
<comment type="subunit">
    <text evidence="3">Component of the ER membrane protein complex (EMC).</text>
</comment>
<sequence length="1232" mass="136606">MVNNDSLFDTAPLLKSLSINPHLGSHVRQLEFSAEETVSAILMVLAHTPLVNDLTLCQTVMSDTDMARIAHLCPGLRRLSLVSVDGVTDAALRAHGGVTELELFWCHQLTFLPACLERLDIRGGRALSQTLDGPLDRLTYLSICSVDDDALASFIDRLLLFTLPSLTSFLINCYGCKETKLEDRAMVPFIEAHPRLKMLSLGHAWIGQGSLAAMAKHLTGLEMLYLDHNRALSFLDLHSVILGCPLLNYISLYMCRLLDTDKKVDELDRHDIDQLRKVLDGDKMKRSSLLAFSLACLSTCLGPVQAIYESQAGVFDWHHAWIGKPRWTAHYQHDASSHVIISTERNVLASLDASTGAIDWRQDLENDVEEEPKLTSQGIITVYKTTPYIQCWDEKTGKLNWQRVLGSTNNKVLHLSDDSDGVVVLSGNKVYKLATENGAIVWEQEISVGGASLQQVGQVIYVIQTPETTTSSFRIFALDSTNGQVIHSDIRVATSQPLVIAPIAHGNALVWKEKDLIKWNILGTKKVHQVALKTLLGSSPALTNALEEHYQLATTGTSDSGDVFFLQGKMEAEGEIVVAINVVLAFSSDGKSIELVKDLGIQKSFGVAVSTNGKVVRIGAKTPSSLAVDTFDSAKAHTSQEISFDNTLAGDIETGLTLASQVLVSTSSGSLYMLDNNNTIVWSREEALAHTTATEFLDLPEKQMWTQVDEDEVTASVDHQHHQSPLVRYIRRLTTHLVEMQNLPNWLVHHFIDMGKPILTTSSVSGDVTLLEAQSCWVPGHAEQHNLYRDPFGMRKLLVSVTSTGKILGQDSGRRGKIMWTRYMPGVTFEQVFVVRTAAVKLPPVIVALGTSNDGASTHFYRLNALTGQDYAPSSSNPDVQDAFDPQLVTETSVTKVMLLPLEEPDEHTHILALYDAGTTRVFIYPGTEGARLAAQPFWSKFYFQHPTVNKDNTVVLKGYQVVEGYRHSLTAQPVWNMALPNGEQLLTLDGQRQRHHQAASLGRVLGNRNVFYKYLNPNMMTLLTGDAERHTLTVRVLDVVKGTVLYEAVHPNVPASSFASSVHMIQMENWIVYHFWSNDGKDTGYQAVVLELYEGDLENQLALPSHQILTVNKRLLDPRRPTSAPTKDDQEEQLIPYAPIPEERKMFLTYNLEVLGIQHIISAPALLESTSLIYAYGLDAYYTRDSPSRQFDVLSEDFSKSQLLLTIVALVVGILVAGPIVRRKQVNALWQ</sequence>
<evidence type="ECO:0000256" key="10">
    <source>
        <dbReference type="ARBA" id="ARBA00023180"/>
    </source>
</evidence>
<dbReference type="Proteomes" id="UP000078561">
    <property type="component" value="Unassembled WGS sequence"/>
</dbReference>
<evidence type="ECO:0000259" key="13">
    <source>
        <dbReference type="Pfam" id="PF25293"/>
    </source>
</evidence>
<evidence type="ECO:0000256" key="5">
    <source>
        <dbReference type="ARBA" id="ARBA00022692"/>
    </source>
</evidence>
<dbReference type="InterPro" id="IPR011678">
    <property type="entry name" value="EMC1_C"/>
</dbReference>
<name>A0A163J7Z4_ABSGL</name>
<evidence type="ECO:0000256" key="2">
    <source>
        <dbReference type="ARBA" id="ARBA00007904"/>
    </source>
</evidence>
<feature type="domain" description="EMC1 first beta-propeller" evidence="13">
    <location>
        <begin position="306"/>
        <end position="686"/>
    </location>
</feature>
<dbReference type="Pfam" id="PF07774">
    <property type="entry name" value="EMC1_C"/>
    <property type="match status" value="1"/>
</dbReference>
<organism evidence="14">
    <name type="scientific">Absidia glauca</name>
    <name type="common">Pin mould</name>
    <dbReference type="NCBI Taxonomy" id="4829"/>
    <lineage>
        <taxon>Eukaryota</taxon>
        <taxon>Fungi</taxon>
        <taxon>Fungi incertae sedis</taxon>
        <taxon>Mucoromycota</taxon>
        <taxon>Mucoromycotina</taxon>
        <taxon>Mucoromycetes</taxon>
        <taxon>Mucorales</taxon>
        <taxon>Cunninghamellaceae</taxon>
        <taxon>Absidia</taxon>
    </lineage>
</organism>
<evidence type="ECO:0000256" key="6">
    <source>
        <dbReference type="ARBA" id="ARBA00022729"/>
    </source>
</evidence>
<comment type="similarity">
    <text evidence="2">Belongs to the EMC1 family.</text>
</comment>
<dbReference type="Pfam" id="PF25293">
    <property type="entry name" value="Beta-prop_EMC1_N"/>
    <property type="match status" value="1"/>
</dbReference>
<dbReference type="PANTHER" id="PTHR21573:SF0">
    <property type="entry name" value="ER MEMBRANE PROTEIN COMPLEX SUBUNIT 1"/>
    <property type="match status" value="1"/>
</dbReference>
<keyword evidence="6" id="KW-0732">Signal</keyword>
<dbReference type="GO" id="GO:0072546">
    <property type="term" value="C:EMC complex"/>
    <property type="evidence" value="ECO:0007669"/>
    <property type="project" value="InterPro"/>
</dbReference>
<dbReference type="InParanoid" id="A0A163J7Z4"/>
<keyword evidence="7" id="KW-0256">Endoplasmic reticulum</keyword>
<dbReference type="STRING" id="4829.A0A163J7Z4"/>
<feature type="domain" description="ER membrane protein complex subunit 1 C-terminal" evidence="12">
    <location>
        <begin position="1103"/>
        <end position="1231"/>
    </location>
</feature>
<dbReference type="InterPro" id="IPR015943">
    <property type="entry name" value="WD40/YVTN_repeat-like_dom_sf"/>
</dbReference>
<comment type="subcellular location">
    <subcellularLocation>
        <location evidence="1">Endoplasmic reticulum membrane</location>
        <topology evidence="1">Single-pass type I membrane protein</topology>
    </subcellularLocation>
</comment>
<evidence type="ECO:0000256" key="3">
    <source>
        <dbReference type="ARBA" id="ARBA00011276"/>
    </source>
</evidence>
<gene>
    <name evidence="14" type="primary">ABSGL_03210.1 scaffold 4267</name>
</gene>
<proteinExistence type="inferred from homology"/>
<evidence type="ECO:0000256" key="4">
    <source>
        <dbReference type="ARBA" id="ARBA00020824"/>
    </source>
</evidence>
<dbReference type="InterPro" id="IPR032675">
    <property type="entry name" value="LRR_dom_sf"/>
</dbReference>
<dbReference type="Gene3D" id="3.80.10.10">
    <property type="entry name" value="Ribonuclease Inhibitor"/>
    <property type="match status" value="1"/>
</dbReference>
<evidence type="ECO:0000256" key="7">
    <source>
        <dbReference type="ARBA" id="ARBA00022824"/>
    </source>
</evidence>
<dbReference type="OrthoDB" id="28092at2759"/>
<dbReference type="GO" id="GO:0034975">
    <property type="term" value="P:protein folding in endoplasmic reticulum"/>
    <property type="evidence" value="ECO:0007669"/>
    <property type="project" value="TreeGrafter"/>
</dbReference>
<accession>A0A163J7Z4</accession>
<dbReference type="FunCoup" id="A0A163J7Z4">
    <property type="interactions" value="437"/>
</dbReference>
<dbReference type="AlphaFoldDB" id="A0A163J7Z4"/>
<dbReference type="InterPro" id="IPR011047">
    <property type="entry name" value="Quinoprotein_ADH-like_sf"/>
</dbReference>
<feature type="transmembrane region" description="Helical" evidence="11">
    <location>
        <begin position="1204"/>
        <end position="1222"/>
    </location>
</feature>
<evidence type="ECO:0000259" key="12">
    <source>
        <dbReference type="Pfam" id="PF07774"/>
    </source>
</evidence>
<protein>
    <recommendedName>
        <fullName evidence="4">ER membrane protein complex subunit 1</fullName>
    </recommendedName>
</protein>
<dbReference type="SUPFAM" id="SSF50998">
    <property type="entry name" value="Quinoprotein alcohol dehydrogenase-like"/>
    <property type="match status" value="1"/>
</dbReference>
<reference evidence="14" key="1">
    <citation type="submission" date="2016-04" db="EMBL/GenBank/DDBJ databases">
        <authorList>
            <person name="Evans L.H."/>
            <person name="Alamgir A."/>
            <person name="Owens N."/>
            <person name="Weber N.D."/>
            <person name="Virtaneva K."/>
            <person name="Barbian K."/>
            <person name="Babar A."/>
            <person name="Rosenke K."/>
        </authorList>
    </citation>
    <scope>NUCLEOTIDE SEQUENCE [LARGE SCALE GENOMIC DNA]</scope>
    <source>
        <strain evidence="14">CBS 101.48</strain>
    </source>
</reference>
<evidence type="ECO:0000256" key="8">
    <source>
        <dbReference type="ARBA" id="ARBA00022989"/>
    </source>
</evidence>
<evidence type="ECO:0000256" key="1">
    <source>
        <dbReference type="ARBA" id="ARBA00004115"/>
    </source>
</evidence>
<keyword evidence="8 11" id="KW-1133">Transmembrane helix</keyword>
<dbReference type="InterPro" id="IPR026895">
    <property type="entry name" value="EMC1"/>
</dbReference>
<keyword evidence="9 11" id="KW-0472">Membrane</keyword>
<evidence type="ECO:0000256" key="11">
    <source>
        <dbReference type="SAM" id="Phobius"/>
    </source>
</evidence>
<dbReference type="InterPro" id="IPR058545">
    <property type="entry name" value="Beta-prop_EMC1_1st"/>
</dbReference>
<keyword evidence="15" id="KW-1185">Reference proteome</keyword>
<dbReference type="EMBL" id="LT551899">
    <property type="protein sequence ID" value="SAL97703.1"/>
    <property type="molecule type" value="Genomic_DNA"/>
</dbReference>
<dbReference type="SUPFAM" id="SSF52047">
    <property type="entry name" value="RNI-like"/>
    <property type="match status" value="1"/>
</dbReference>
<evidence type="ECO:0000313" key="14">
    <source>
        <dbReference type="EMBL" id="SAL97703.1"/>
    </source>
</evidence>
<keyword evidence="5 11" id="KW-0812">Transmembrane</keyword>
<dbReference type="OMA" id="WSIMPLN"/>
<evidence type="ECO:0000256" key="9">
    <source>
        <dbReference type="ARBA" id="ARBA00023136"/>
    </source>
</evidence>